<evidence type="ECO:0000256" key="3">
    <source>
        <dbReference type="ARBA" id="ARBA00022840"/>
    </source>
</evidence>
<proteinExistence type="inferred from homology"/>
<dbReference type="EC" id="2.7.1.6" evidence="7"/>
<dbReference type="PROSITE" id="PS00106">
    <property type="entry name" value="GALACTOKINASE"/>
    <property type="match status" value="1"/>
</dbReference>
<dbReference type="InterPro" id="IPR013750">
    <property type="entry name" value="GHMP_kinase_C_dom"/>
</dbReference>
<dbReference type="Pfam" id="PF00288">
    <property type="entry name" value="GHMP_kinases_N"/>
    <property type="match status" value="1"/>
</dbReference>
<evidence type="ECO:0000259" key="4">
    <source>
        <dbReference type="Pfam" id="PF00288"/>
    </source>
</evidence>
<keyword evidence="2" id="KW-0547">Nucleotide-binding</keyword>
<dbReference type="Gene3D" id="1.20.1440.340">
    <property type="match status" value="1"/>
</dbReference>
<reference evidence="7 8" key="1">
    <citation type="submission" date="2023-09" db="EMBL/GenBank/DDBJ databases">
        <title>Pangenome analysis of Batrachochytrium dendrobatidis and related Chytrids.</title>
        <authorList>
            <person name="Yacoub M.N."/>
            <person name="Stajich J.E."/>
            <person name="James T.Y."/>
        </authorList>
    </citation>
    <scope>NUCLEOTIDE SEQUENCE [LARGE SCALE GENOMIC DNA]</scope>
    <source>
        <strain evidence="7 8">JEL0888</strain>
    </source>
</reference>
<gene>
    <name evidence="7" type="primary">GAL1</name>
    <name evidence="7" type="ORF">HK105_201839</name>
</gene>
<dbReference type="Gene3D" id="3.30.230.10">
    <property type="match status" value="1"/>
</dbReference>
<dbReference type="Proteomes" id="UP001527925">
    <property type="component" value="Unassembled WGS sequence"/>
</dbReference>
<dbReference type="SUPFAM" id="SSF54211">
    <property type="entry name" value="Ribosomal protein S5 domain 2-like"/>
    <property type="match status" value="1"/>
</dbReference>
<keyword evidence="7" id="KW-0808">Transferase</keyword>
<feature type="domain" description="GHMP kinase N-terminal" evidence="4">
    <location>
        <begin position="132"/>
        <end position="220"/>
    </location>
</feature>
<evidence type="ECO:0000256" key="2">
    <source>
        <dbReference type="ARBA" id="ARBA00022741"/>
    </source>
</evidence>
<dbReference type="Pfam" id="PF10509">
    <property type="entry name" value="GalKase_gal_bdg"/>
    <property type="match status" value="1"/>
</dbReference>
<dbReference type="InterPro" id="IPR019741">
    <property type="entry name" value="Galactokinase_CS"/>
</dbReference>
<evidence type="ECO:0000256" key="1">
    <source>
        <dbReference type="ARBA" id="ARBA00006566"/>
    </source>
</evidence>
<evidence type="ECO:0000313" key="8">
    <source>
        <dbReference type="Proteomes" id="UP001527925"/>
    </source>
</evidence>
<dbReference type="PIRSF" id="PIRSF000530">
    <property type="entry name" value="Galactokinase"/>
    <property type="match status" value="1"/>
</dbReference>
<dbReference type="InterPro" id="IPR020568">
    <property type="entry name" value="Ribosomal_Su5_D2-typ_SF"/>
</dbReference>
<name>A0ABR4NFY6_9FUNG</name>
<dbReference type="Gene3D" id="3.30.70.3170">
    <property type="match status" value="1"/>
</dbReference>
<evidence type="ECO:0000259" key="6">
    <source>
        <dbReference type="Pfam" id="PF10509"/>
    </source>
</evidence>
<dbReference type="EMBL" id="JADGIZ020000006">
    <property type="protein sequence ID" value="KAL2918438.1"/>
    <property type="molecule type" value="Genomic_DNA"/>
</dbReference>
<feature type="domain" description="Galactokinase N-terminal" evidence="6">
    <location>
        <begin position="39"/>
        <end position="86"/>
    </location>
</feature>
<dbReference type="InterPro" id="IPR000705">
    <property type="entry name" value="Galactokinase"/>
</dbReference>
<dbReference type="GO" id="GO:0004335">
    <property type="term" value="F:galactokinase activity"/>
    <property type="evidence" value="ECO:0007669"/>
    <property type="project" value="UniProtKB-EC"/>
</dbReference>
<feature type="domain" description="GHMP kinase C-terminal" evidence="5">
    <location>
        <begin position="400"/>
        <end position="472"/>
    </location>
</feature>
<sequence length="509" mass="54761">MTQTPLSATFPETNARLEDIYDVAVLPAQRERYAAAAAAFEKHFGRRPDFFARSPGRVNLIGEHIDYAGYSVLPMAIDRDVVIATAVETPADGAAAHVALANIDSDKYHSRSFDHDANEFVIVDSTIHEWSNYFKCGYKGAFEAAKPAGAKSVKALVSGTVPAGAGVSSSSAFVCASAVATLTANDAILNKGDLVKAAIRGEHYAGVQTGGMDQSISIMGLKGSALIIHFFPGLSAVPIAFPKGDETPVFVIANTLVTADKHVTAPTNYNLRVVETRLGAALLAKKLGVATPEDGILTFRQVQDRHFGSDSFAGNEAAQLNTLLELVDEHIDKKPYSLEGIAAELGLELDALKHKYIGSIVIRADDFKIYARAKHVFSEARRVFLFRDACASGASGKDLLEKLGHLMNDSQTSCRDLFNCSCPEIDELTEICRRAGAYGSRLTGAGWGGCTVSLVAESRVADFIEQVKEQYYFTKWPAWKSDSAALARMDDYIFASKPGVGAAVVRESF</sequence>
<accession>A0ABR4NFY6</accession>
<dbReference type="InterPro" id="IPR036554">
    <property type="entry name" value="GHMP_kinase_C_sf"/>
</dbReference>
<dbReference type="InterPro" id="IPR014721">
    <property type="entry name" value="Ribsml_uS5_D2-typ_fold_subgr"/>
</dbReference>
<dbReference type="NCBIfam" id="TIGR00131">
    <property type="entry name" value="gal_kin"/>
    <property type="match status" value="1"/>
</dbReference>
<evidence type="ECO:0000259" key="5">
    <source>
        <dbReference type="Pfam" id="PF08544"/>
    </source>
</evidence>
<protein>
    <submittedName>
        <fullName evidence="7">Galactokinase</fullName>
        <ecNumber evidence="7">2.7.1.6</ecNumber>
    </submittedName>
</protein>
<dbReference type="PRINTS" id="PR00959">
    <property type="entry name" value="MEVGALKINASE"/>
</dbReference>
<dbReference type="InterPro" id="IPR006206">
    <property type="entry name" value="Mevalonate/galactokinase"/>
</dbReference>
<dbReference type="SUPFAM" id="SSF55060">
    <property type="entry name" value="GHMP Kinase, C-terminal domain"/>
    <property type="match status" value="1"/>
</dbReference>
<organism evidence="7 8">
    <name type="scientific">Polyrhizophydium stewartii</name>
    <dbReference type="NCBI Taxonomy" id="2732419"/>
    <lineage>
        <taxon>Eukaryota</taxon>
        <taxon>Fungi</taxon>
        <taxon>Fungi incertae sedis</taxon>
        <taxon>Chytridiomycota</taxon>
        <taxon>Chytridiomycota incertae sedis</taxon>
        <taxon>Chytridiomycetes</taxon>
        <taxon>Rhizophydiales</taxon>
        <taxon>Rhizophydiales incertae sedis</taxon>
        <taxon>Polyrhizophydium</taxon>
    </lineage>
</organism>
<comment type="caution">
    <text evidence="7">The sequence shown here is derived from an EMBL/GenBank/DDBJ whole genome shotgun (WGS) entry which is preliminary data.</text>
</comment>
<dbReference type="InterPro" id="IPR019539">
    <property type="entry name" value="GalKase_N"/>
</dbReference>
<dbReference type="PANTHER" id="PTHR10457">
    <property type="entry name" value="MEVALONATE KINASE/GALACTOKINASE"/>
    <property type="match status" value="1"/>
</dbReference>
<dbReference type="InterPro" id="IPR006204">
    <property type="entry name" value="GHMP_kinase_N_dom"/>
</dbReference>
<dbReference type="Pfam" id="PF08544">
    <property type="entry name" value="GHMP_kinases_C"/>
    <property type="match status" value="1"/>
</dbReference>
<dbReference type="PANTHER" id="PTHR10457:SF7">
    <property type="entry name" value="GALACTOKINASE-RELATED"/>
    <property type="match status" value="1"/>
</dbReference>
<dbReference type="PRINTS" id="PR00473">
    <property type="entry name" value="GALCTOKINASE"/>
</dbReference>
<keyword evidence="3" id="KW-0067">ATP-binding</keyword>
<comment type="similarity">
    <text evidence="1">Belongs to the GHMP kinase family. GalK subfamily.</text>
</comment>
<keyword evidence="8" id="KW-1185">Reference proteome</keyword>
<evidence type="ECO:0000313" key="7">
    <source>
        <dbReference type="EMBL" id="KAL2918438.1"/>
    </source>
</evidence>